<evidence type="ECO:0000256" key="2">
    <source>
        <dbReference type="ARBA" id="ARBA00023002"/>
    </source>
</evidence>
<comment type="caution">
    <text evidence="4">The sequence shown here is derived from an EMBL/GenBank/DDBJ whole genome shotgun (WGS) entry which is preliminary data.</text>
</comment>
<evidence type="ECO:0000313" key="5">
    <source>
        <dbReference type="Proteomes" id="UP000481288"/>
    </source>
</evidence>
<dbReference type="InterPro" id="IPR016169">
    <property type="entry name" value="FAD-bd_PCMH_sub2"/>
</dbReference>
<keyword evidence="2" id="KW-0560">Oxidoreductase</keyword>
<dbReference type="Pfam" id="PF08031">
    <property type="entry name" value="BBE"/>
    <property type="match status" value="1"/>
</dbReference>
<protein>
    <submittedName>
        <fullName evidence="4">Putative FAD-linked oxidoreductase</fullName>
    </submittedName>
</protein>
<evidence type="ECO:0000256" key="1">
    <source>
        <dbReference type="ARBA" id="ARBA00005466"/>
    </source>
</evidence>
<keyword evidence="5" id="KW-1185">Reference proteome</keyword>
<organism evidence="4 5">
    <name type="scientific">Lachnellula cervina</name>
    <dbReference type="NCBI Taxonomy" id="1316786"/>
    <lineage>
        <taxon>Eukaryota</taxon>
        <taxon>Fungi</taxon>
        <taxon>Dikarya</taxon>
        <taxon>Ascomycota</taxon>
        <taxon>Pezizomycotina</taxon>
        <taxon>Leotiomycetes</taxon>
        <taxon>Helotiales</taxon>
        <taxon>Lachnaceae</taxon>
        <taxon>Lachnellula</taxon>
    </lineage>
</organism>
<dbReference type="GO" id="GO:0071949">
    <property type="term" value="F:FAD binding"/>
    <property type="evidence" value="ECO:0007669"/>
    <property type="project" value="InterPro"/>
</dbReference>
<evidence type="ECO:0000259" key="3">
    <source>
        <dbReference type="PROSITE" id="PS51387"/>
    </source>
</evidence>
<dbReference type="AlphaFoldDB" id="A0A7D8Z053"/>
<dbReference type="EMBL" id="QGMG01000126">
    <property type="protein sequence ID" value="TVY56888.1"/>
    <property type="molecule type" value="Genomic_DNA"/>
</dbReference>
<proteinExistence type="inferred from homology"/>
<name>A0A7D8Z053_9HELO</name>
<dbReference type="PANTHER" id="PTHR13878">
    <property type="entry name" value="GULONOLACTONE OXIDASE"/>
    <property type="match status" value="1"/>
</dbReference>
<dbReference type="Pfam" id="PF01565">
    <property type="entry name" value="FAD_binding_4"/>
    <property type="match status" value="1"/>
</dbReference>
<dbReference type="Gene3D" id="3.30.465.10">
    <property type="match status" value="2"/>
</dbReference>
<dbReference type="GO" id="GO:0016491">
    <property type="term" value="F:oxidoreductase activity"/>
    <property type="evidence" value="ECO:0007669"/>
    <property type="project" value="UniProtKB-KW"/>
</dbReference>
<accession>A0A7D8Z053</accession>
<dbReference type="PANTHER" id="PTHR13878:SF91">
    <property type="entry name" value="FAD BINDING DOMAIN PROTEIN (AFU_ORTHOLOGUE AFUA_6G12070)-RELATED"/>
    <property type="match status" value="1"/>
</dbReference>
<gene>
    <name evidence="4" type="ORF">LCER1_G002004</name>
</gene>
<feature type="domain" description="FAD-binding PCMH-type" evidence="3">
    <location>
        <begin position="148"/>
        <end position="331"/>
    </location>
</feature>
<dbReference type="Proteomes" id="UP000481288">
    <property type="component" value="Unassembled WGS sequence"/>
</dbReference>
<sequence length="613" mass="67425">MQGTLHLLFLVADRYLAWKEEHQELNKKMLFAGLGLFFIQTLLHISSLPYQVQVQAHSKTCKATPNDAFWPSFSQWATLNQSLSGRLLHPLPPAAACHSLGPGFNASCAEIVAVWSSFAFHQDNPISTAWNNMNNDSCLPDPTAPCSAVGYPVYVVNASSADHVKLAVDFARANNVRLNVKASGHDYLKRSTAPYSLSIWTRYMVGNYESHDTFRPQGCSTTINTTAVTVDAGSYVADIYYHLDQHNQTLVDGMGKEVTMGGYVTGGGHSPLSHMYGLGADQVYEVEMVTPMGDIVMANECQNTDLFWAVRGGGGGTFGVLTRLTVRTLPATPIAVYKLDFQTAVNSIVYWGVISYLLSQLPALSTANVSAFLYLYPSITPSEGSDPIASFEGFFALPDPSDPNALEDLWTPIHSHINATWANKTTTKATSTVFPNLYSLFLQYADDSTAGVDKVVGSWLLPPEILTEDAMMPSLVEFLGEAGGRLYMVSGRGVWDAQPRGGSDAVNPAWRKALIHAVTTQDWRPRNHTQQAAVEYSVNHIQTEALRKLVPDSGAYINEAFWNEPNFQQAFWGCNYERLLQIKKAVDPDDVFWCHVCVGSEGWGMVGDYLCRV</sequence>
<dbReference type="SUPFAM" id="SSF56176">
    <property type="entry name" value="FAD-binding/transporter-associated domain-like"/>
    <property type="match status" value="1"/>
</dbReference>
<comment type="similarity">
    <text evidence="1">Belongs to the oxygen-dependent FAD-linked oxidoreductase family.</text>
</comment>
<dbReference type="OrthoDB" id="9983560at2759"/>
<dbReference type="InterPro" id="IPR006094">
    <property type="entry name" value="Oxid_FAD_bind_N"/>
</dbReference>
<dbReference type="InterPro" id="IPR016166">
    <property type="entry name" value="FAD-bd_PCMH"/>
</dbReference>
<dbReference type="InterPro" id="IPR036318">
    <property type="entry name" value="FAD-bd_PCMH-like_sf"/>
</dbReference>
<dbReference type="PROSITE" id="PS51387">
    <property type="entry name" value="FAD_PCMH"/>
    <property type="match status" value="1"/>
</dbReference>
<evidence type="ECO:0000313" key="4">
    <source>
        <dbReference type="EMBL" id="TVY56888.1"/>
    </source>
</evidence>
<dbReference type="InterPro" id="IPR012951">
    <property type="entry name" value="BBE"/>
</dbReference>
<dbReference type="InterPro" id="IPR050432">
    <property type="entry name" value="FAD-linked_Oxidoreductases_BP"/>
</dbReference>
<reference evidence="4 5" key="1">
    <citation type="submission" date="2018-05" db="EMBL/GenBank/DDBJ databases">
        <title>Whole genome sequencing for identification of molecular markers to develop diagnostic detection tools for the regulated plant pathogen Lachnellula willkommii.</title>
        <authorList>
            <person name="Giroux E."/>
            <person name="Bilodeau G."/>
        </authorList>
    </citation>
    <scope>NUCLEOTIDE SEQUENCE [LARGE SCALE GENOMIC DNA]</scope>
    <source>
        <strain evidence="4 5">CBS 625.97</strain>
    </source>
</reference>